<evidence type="ECO:0000256" key="1">
    <source>
        <dbReference type="SAM" id="MobiDB-lite"/>
    </source>
</evidence>
<feature type="compositionally biased region" description="Low complexity" evidence="1">
    <location>
        <begin position="52"/>
        <end position="62"/>
    </location>
</feature>
<feature type="compositionally biased region" description="Low complexity" evidence="1">
    <location>
        <begin position="147"/>
        <end position="159"/>
    </location>
</feature>
<keyword evidence="3" id="KW-1185">Reference proteome</keyword>
<sequence>MSDQLQYENPRQTGDENLMYVEEGWKTSGGGRTPTHEALPTQNGSGPIARFSPSSPLPSSSSNCWDDDALSPAVPPLPRGVLSRGTGDVRSLGELHLRGTHFLPAAVHEELPRRDHSCSNHSCNSNSRTPKLRGSPRMGPGPIARFSLRSSLPSTSSSD</sequence>
<dbReference type="AlphaFoldDB" id="A0A6A4JMP7"/>
<comment type="caution">
    <text evidence="2">The sequence shown here is derived from an EMBL/GenBank/DDBJ whole genome shotgun (WGS) entry which is preliminary data.</text>
</comment>
<gene>
    <name evidence="2" type="ORF">GE061_012883</name>
</gene>
<evidence type="ECO:0000313" key="2">
    <source>
        <dbReference type="EMBL" id="KAF6212361.1"/>
    </source>
</evidence>
<reference evidence="2" key="1">
    <citation type="journal article" date="2021" name="Mol. Ecol. Resour.">
        <title>Apolygus lucorum genome provides insights into omnivorousness and mesophyll feeding.</title>
        <authorList>
            <person name="Liu Y."/>
            <person name="Liu H."/>
            <person name="Wang H."/>
            <person name="Huang T."/>
            <person name="Liu B."/>
            <person name="Yang B."/>
            <person name="Yin L."/>
            <person name="Li B."/>
            <person name="Zhang Y."/>
            <person name="Zhang S."/>
            <person name="Jiang F."/>
            <person name="Zhang X."/>
            <person name="Ren Y."/>
            <person name="Wang B."/>
            <person name="Wang S."/>
            <person name="Lu Y."/>
            <person name="Wu K."/>
            <person name="Fan W."/>
            <person name="Wang G."/>
        </authorList>
    </citation>
    <scope>NUCLEOTIDE SEQUENCE</scope>
    <source>
        <strain evidence="2">12Hb</strain>
    </source>
</reference>
<accession>A0A6A4JMP7</accession>
<feature type="region of interest" description="Disordered" evidence="1">
    <location>
        <begin position="23"/>
        <end position="87"/>
    </location>
</feature>
<evidence type="ECO:0000313" key="3">
    <source>
        <dbReference type="Proteomes" id="UP000466442"/>
    </source>
</evidence>
<feature type="region of interest" description="Disordered" evidence="1">
    <location>
        <begin position="112"/>
        <end position="159"/>
    </location>
</feature>
<organism evidence="2 3">
    <name type="scientific">Apolygus lucorum</name>
    <name type="common">Small green plant bug</name>
    <name type="synonym">Lygocoris lucorum</name>
    <dbReference type="NCBI Taxonomy" id="248454"/>
    <lineage>
        <taxon>Eukaryota</taxon>
        <taxon>Metazoa</taxon>
        <taxon>Ecdysozoa</taxon>
        <taxon>Arthropoda</taxon>
        <taxon>Hexapoda</taxon>
        <taxon>Insecta</taxon>
        <taxon>Pterygota</taxon>
        <taxon>Neoptera</taxon>
        <taxon>Paraneoptera</taxon>
        <taxon>Hemiptera</taxon>
        <taxon>Heteroptera</taxon>
        <taxon>Panheteroptera</taxon>
        <taxon>Cimicomorpha</taxon>
        <taxon>Miridae</taxon>
        <taxon>Mirini</taxon>
        <taxon>Apolygus</taxon>
    </lineage>
</organism>
<protein>
    <submittedName>
        <fullName evidence="2">Uncharacterized protein</fullName>
    </submittedName>
</protein>
<dbReference type="EMBL" id="WIXP02000004">
    <property type="protein sequence ID" value="KAF6212361.1"/>
    <property type="molecule type" value="Genomic_DNA"/>
</dbReference>
<proteinExistence type="predicted"/>
<name>A0A6A4JMP7_APOLU</name>
<dbReference type="Proteomes" id="UP000466442">
    <property type="component" value="Unassembled WGS sequence"/>
</dbReference>